<dbReference type="EMBL" id="FWXY01000021">
    <property type="protein sequence ID" value="SMD01841.1"/>
    <property type="molecule type" value="Genomic_DNA"/>
</dbReference>
<dbReference type="GO" id="GO:0016787">
    <property type="term" value="F:hydrolase activity"/>
    <property type="evidence" value="ECO:0007669"/>
    <property type="project" value="UniProtKB-KW"/>
</dbReference>
<feature type="domain" description="AttH" evidence="2">
    <location>
        <begin position="84"/>
        <end position="255"/>
    </location>
</feature>
<feature type="chain" id="PRO_5012551750" evidence="1">
    <location>
        <begin position="38"/>
        <end position="392"/>
    </location>
</feature>
<evidence type="ECO:0000313" key="4">
    <source>
        <dbReference type="Proteomes" id="UP000192418"/>
    </source>
</evidence>
<dbReference type="Proteomes" id="UP000192418">
    <property type="component" value="Unassembled WGS sequence"/>
</dbReference>
<keyword evidence="1" id="KW-0732">Signal</keyword>
<dbReference type="Pfam" id="PF17186">
    <property type="entry name" value="Lipocalin_9"/>
    <property type="match status" value="1"/>
</dbReference>
<keyword evidence="3" id="KW-0378">Hydrolase</keyword>
<reference evidence="3 4" key="1">
    <citation type="submission" date="2017-04" db="EMBL/GenBank/DDBJ databases">
        <authorList>
            <person name="Afonso C.L."/>
            <person name="Miller P.J."/>
            <person name="Scott M.A."/>
            <person name="Spackman E."/>
            <person name="Goraichik I."/>
            <person name="Dimitrov K.M."/>
            <person name="Suarez D.L."/>
            <person name="Swayne D.E."/>
        </authorList>
    </citation>
    <scope>NUCLEOTIDE SEQUENCE [LARGE SCALE GENOMIC DNA]</scope>
    <source>
        <strain evidence="3 4">DSM 3385</strain>
    </source>
</reference>
<dbReference type="AlphaFoldDB" id="A0A1W2DWF3"/>
<feature type="signal peptide" evidence="1">
    <location>
        <begin position="1"/>
        <end position="37"/>
    </location>
</feature>
<dbReference type="RefSeq" id="WP_084071083.1">
    <property type="nucleotide sequence ID" value="NZ_FWXY01000021.1"/>
</dbReference>
<name>A0A1W2DWF3_9BACT</name>
<organism evidence="3 4">
    <name type="scientific">Desulfocicer vacuolatum DSM 3385</name>
    <dbReference type="NCBI Taxonomy" id="1121400"/>
    <lineage>
        <taxon>Bacteria</taxon>
        <taxon>Pseudomonadati</taxon>
        <taxon>Thermodesulfobacteriota</taxon>
        <taxon>Desulfobacteria</taxon>
        <taxon>Desulfobacterales</taxon>
        <taxon>Desulfobacteraceae</taxon>
        <taxon>Desulfocicer</taxon>
    </lineage>
</organism>
<evidence type="ECO:0000256" key="1">
    <source>
        <dbReference type="SAM" id="SignalP"/>
    </source>
</evidence>
<dbReference type="Pfam" id="PF07143">
    <property type="entry name" value="CrtC"/>
    <property type="match status" value="1"/>
</dbReference>
<dbReference type="PANTHER" id="PTHR38591:SF1">
    <property type="entry name" value="BLL1000 PROTEIN"/>
    <property type="match status" value="1"/>
</dbReference>
<sequence>MKQQNRPGINTGIKFKKPTGVLTAALLLSGMFFLACGAPPDREKGFDIGQALSSTSQEACFDRADREKVITFPRDLGPHNTFQTEWWYYTGNLTDRSGSIFGYQLTFFRRALTCEPPRGSSKWRTGQLYFAHFALTDVTAKKFYTDTRMNRESVGIAGAMGNPYRVWINDWEALEKENTIHLRARGSLFSLNLELSPGKPPVFQGKSGLSQKSALPGNASYYYSFPRIDTQGTLQTPKGEVKVKGLSWFDHEWSTSALGNNEKGWDWFALHLEDGKDIMVCQVRKADNRPNGFSFGCISHAHGGYDILGPDDFTIKSTDTWKSPVTGGIYPSAWTIFLSPLDMTLNVTPYIKNQEHTGEFVYWEGAVKVSGKNSSGSGYVELTGYQTKQKNR</sequence>
<proteinExistence type="predicted"/>
<dbReference type="InterPro" id="IPR023374">
    <property type="entry name" value="AttH-like_dom_sf"/>
</dbReference>
<accession>A0A1W2DWF3</accession>
<dbReference type="PANTHER" id="PTHR38591">
    <property type="entry name" value="HYDROLASE"/>
    <property type="match status" value="1"/>
</dbReference>
<evidence type="ECO:0000313" key="3">
    <source>
        <dbReference type="EMBL" id="SMD01841.1"/>
    </source>
</evidence>
<dbReference type="Gene3D" id="2.40.370.10">
    <property type="entry name" value="AttH-like domain"/>
    <property type="match status" value="2"/>
</dbReference>
<keyword evidence="4" id="KW-1185">Reference proteome</keyword>
<dbReference type="STRING" id="1121400.SAMN02746065_12144"/>
<dbReference type="InterPro" id="IPR010791">
    <property type="entry name" value="AttH_dom"/>
</dbReference>
<protein>
    <submittedName>
        <fullName evidence="3">Predicted secreted hydrolase</fullName>
    </submittedName>
</protein>
<evidence type="ECO:0000259" key="2">
    <source>
        <dbReference type="Pfam" id="PF07143"/>
    </source>
</evidence>
<gene>
    <name evidence="3" type="ORF">SAMN02746065_12144</name>
</gene>
<dbReference type="SUPFAM" id="SSF159245">
    <property type="entry name" value="AttH-like"/>
    <property type="match status" value="1"/>
</dbReference>